<dbReference type="PROSITE" id="PS51842">
    <property type="entry name" value="IF_ROD_2"/>
    <property type="match status" value="1"/>
</dbReference>
<evidence type="ECO:0000256" key="5">
    <source>
        <dbReference type="ARBA" id="ARBA00022744"/>
    </source>
</evidence>
<dbReference type="AlphaFoldDB" id="A0A4U5TYI8"/>
<feature type="coiled-coil region" evidence="14">
    <location>
        <begin position="211"/>
        <end position="327"/>
    </location>
</feature>
<dbReference type="InterPro" id="IPR039008">
    <property type="entry name" value="IF_rod_dom"/>
</dbReference>
<evidence type="ECO:0000256" key="9">
    <source>
        <dbReference type="ARBA" id="ARBA00037766"/>
    </source>
</evidence>
<evidence type="ECO:0000313" key="17">
    <source>
        <dbReference type="EMBL" id="TKS66539.1"/>
    </source>
</evidence>
<dbReference type="PANTHER" id="PTHR45616">
    <property type="entry name" value="GATA-TYPE DOMAIN-CONTAINING PROTEIN"/>
    <property type="match status" value="1"/>
</dbReference>
<dbReference type="GO" id="GO:0005737">
    <property type="term" value="C:cytoplasm"/>
    <property type="evidence" value="ECO:0007669"/>
    <property type="project" value="UniProtKB-SubCell"/>
</dbReference>
<gene>
    <name evidence="17" type="ORF">D9C73_000596</name>
</gene>
<feature type="compositionally biased region" description="Polar residues" evidence="15">
    <location>
        <begin position="7"/>
        <end position="16"/>
    </location>
</feature>
<evidence type="ECO:0000256" key="3">
    <source>
        <dbReference type="ARBA" id="ARBA00004642"/>
    </source>
</evidence>
<evidence type="ECO:0000256" key="1">
    <source>
        <dbReference type="ARBA" id="ARBA00004109"/>
    </source>
</evidence>
<feature type="domain" description="IF rod" evidence="16">
    <location>
        <begin position="38"/>
        <end position="349"/>
    </location>
</feature>
<dbReference type="STRING" id="240159.A0A4U5TYI8"/>
<evidence type="ECO:0000256" key="7">
    <source>
        <dbReference type="ARBA" id="ARBA00023054"/>
    </source>
</evidence>
<protein>
    <recommendedName>
        <fullName evidence="10">Keratin, type II cytoskeletal 8</fullName>
    </recommendedName>
    <alternativeName>
        <fullName evidence="12">Cytokeratin-8</fullName>
    </alternativeName>
    <alternativeName>
        <fullName evidence="11">Keratin-8</fullName>
    </alternativeName>
</protein>
<dbReference type="GO" id="GO:0045095">
    <property type="term" value="C:keratin filament"/>
    <property type="evidence" value="ECO:0007669"/>
    <property type="project" value="InterPro"/>
</dbReference>
<evidence type="ECO:0000256" key="4">
    <source>
        <dbReference type="ARBA" id="ARBA00022490"/>
    </source>
</evidence>
<comment type="subcellular location">
    <subcellularLocation>
        <location evidence="2">Cytoplasm</location>
    </subcellularLocation>
    <subcellularLocation>
        <location evidence="1">Nucleus matrix</location>
    </subcellularLocation>
    <subcellularLocation>
        <location evidence="3">Nucleus</location>
        <location evidence="3">Nucleoplasm</location>
    </subcellularLocation>
</comment>
<evidence type="ECO:0000256" key="10">
    <source>
        <dbReference type="ARBA" id="ARBA00039429"/>
    </source>
</evidence>
<sequence>MSKPGDYSSQTYSPSGSGPAKSYPTADSKIDSSGKSREKEDLVGLNDKFVRLIEKVKNLEDENKKLDTKLKILKDQEDYESKIDEVVKQLENEMEEQIDNLFRDQEKLKDELCKMQKEKDDTKMSCKDEIQKKGDLENEFVIAKKNVDDGHLEAVDLALELEDLMGKLDFLRVGYDEEIKELESQICNKTVVLRDNSQRSLDMDEIIDHVKSQYANMAARTREEAEQWNKKKMDAMVLNVGQREQDVRDLKREIADMLRLIQRLKGDLETLIRKEESLKKEINKSRSDGDENLEKARGNIAELEEALKRAKQDLAGQIREHQELMNLKLALDIEIATYHKLLEGEELRMSDLMRNGDVHQPEEEPDPEPSIIPETITNIPETPVSYPAVYPASKKRLLIKVEVQEGKVVSEISQYTEE</sequence>
<dbReference type="SMART" id="SM01391">
    <property type="entry name" value="Filament"/>
    <property type="match status" value="1"/>
</dbReference>
<comment type="function">
    <text evidence="9">Together with KRT19, helps to link the contractile apparatus to dystrophin at the costameres of striated muscle.</text>
</comment>
<keyword evidence="4" id="KW-0963">Cytoplasm</keyword>
<keyword evidence="8" id="KW-0539">Nucleus</keyword>
<name>A0A4U5TYI8_COLLU</name>
<keyword evidence="5" id="KW-0416">Keratin</keyword>
<evidence type="ECO:0000256" key="6">
    <source>
        <dbReference type="ARBA" id="ARBA00022754"/>
    </source>
</evidence>
<feature type="compositionally biased region" description="Low complexity" evidence="15">
    <location>
        <begin position="369"/>
        <end position="383"/>
    </location>
</feature>
<organism evidence="17 18">
    <name type="scientific">Collichthys lucidus</name>
    <name type="common">Big head croaker</name>
    <name type="synonym">Sciaena lucida</name>
    <dbReference type="NCBI Taxonomy" id="240159"/>
    <lineage>
        <taxon>Eukaryota</taxon>
        <taxon>Metazoa</taxon>
        <taxon>Chordata</taxon>
        <taxon>Craniata</taxon>
        <taxon>Vertebrata</taxon>
        <taxon>Euteleostomi</taxon>
        <taxon>Actinopterygii</taxon>
        <taxon>Neopterygii</taxon>
        <taxon>Teleostei</taxon>
        <taxon>Neoteleostei</taxon>
        <taxon>Acanthomorphata</taxon>
        <taxon>Eupercaria</taxon>
        <taxon>Sciaenidae</taxon>
        <taxon>Collichthys</taxon>
    </lineage>
</organism>
<keyword evidence="7 14" id="KW-0175">Coiled coil</keyword>
<dbReference type="PANTHER" id="PTHR45616:SF26">
    <property type="entry name" value="KERATIN, TYPE II CYTOSKELETAL 8"/>
    <property type="match status" value="1"/>
</dbReference>
<feature type="region of interest" description="Disordered" evidence="15">
    <location>
        <begin position="356"/>
        <end position="384"/>
    </location>
</feature>
<feature type="region of interest" description="Disordered" evidence="15">
    <location>
        <begin position="1"/>
        <end position="39"/>
    </location>
</feature>
<proteinExistence type="inferred from homology"/>
<evidence type="ECO:0000256" key="2">
    <source>
        <dbReference type="ARBA" id="ARBA00004496"/>
    </source>
</evidence>
<dbReference type="Pfam" id="PF00038">
    <property type="entry name" value="Filament"/>
    <property type="match status" value="1"/>
</dbReference>
<evidence type="ECO:0000256" key="14">
    <source>
        <dbReference type="SAM" id="Coils"/>
    </source>
</evidence>
<evidence type="ECO:0000256" key="13">
    <source>
        <dbReference type="RuleBase" id="RU000685"/>
    </source>
</evidence>
<comment type="similarity">
    <text evidence="13">Belongs to the intermediate filament family.</text>
</comment>
<evidence type="ECO:0000313" key="18">
    <source>
        <dbReference type="Proteomes" id="UP000298787"/>
    </source>
</evidence>
<evidence type="ECO:0000256" key="8">
    <source>
        <dbReference type="ARBA" id="ARBA00023242"/>
    </source>
</evidence>
<dbReference type="PRINTS" id="PR01276">
    <property type="entry name" value="TYPE2KERATIN"/>
</dbReference>
<dbReference type="Gene3D" id="1.20.5.1160">
    <property type="entry name" value="Vasodilator-stimulated phosphoprotein"/>
    <property type="match status" value="1"/>
</dbReference>
<accession>A0A4U5TYI8</accession>
<dbReference type="PROSITE" id="PS00226">
    <property type="entry name" value="IF_ROD_1"/>
    <property type="match status" value="1"/>
</dbReference>
<feature type="coiled-coil region" evidence="14">
    <location>
        <begin position="42"/>
        <end position="111"/>
    </location>
</feature>
<evidence type="ECO:0000256" key="15">
    <source>
        <dbReference type="SAM" id="MobiDB-lite"/>
    </source>
</evidence>
<dbReference type="InterPro" id="IPR003054">
    <property type="entry name" value="Keratin_II"/>
</dbReference>
<dbReference type="InterPro" id="IPR018039">
    <property type="entry name" value="IF_conserved"/>
</dbReference>
<evidence type="ECO:0000256" key="11">
    <source>
        <dbReference type="ARBA" id="ARBA00042886"/>
    </source>
</evidence>
<dbReference type="GO" id="GO:0016363">
    <property type="term" value="C:nuclear matrix"/>
    <property type="evidence" value="ECO:0007669"/>
    <property type="project" value="UniProtKB-SubCell"/>
</dbReference>
<dbReference type="SUPFAM" id="SSF64593">
    <property type="entry name" value="Intermediate filament protein, coiled coil region"/>
    <property type="match status" value="2"/>
</dbReference>
<keyword evidence="18" id="KW-1185">Reference proteome</keyword>
<dbReference type="Proteomes" id="UP000298787">
    <property type="component" value="Chromosome 1"/>
</dbReference>
<evidence type="ECO:0000259" key="16">
    <source>
        <dbReference type="PROSITE" id="PS51842"/>
    </source>
</evidence>
<dbReference type="GO" id="GO:0005654">
    <property type="term" value="C:nucleoplasm"/>
    <property type="evidence" value="ECO:0007669"/>
    <property type="project" value="UniProtKB-SubCell"/>
</dbReference>
<dbReference type="Gene3D" id="1.20.5.170">
    <property type="match status" value="1"/>
</dbReference>
<keyword evidence="6 13" id="KW-0403">Intermediate filament</keyword>
<dbReference type="EMBL" id="CM014078">
    <property type="protein sequence ID" value="TKS66539.1"/>
    <property type="molecule type" value="Genomic_DNA"/>
</dbReference>
<reference evidence="17 18" key="1">
    <citation type="submission" date="2019-01" db="EMBL/GenBank/DDBJ databases">
        <title>Genome Assembly of Collichthys lucidus.</title>
        <authorList>
            <person name="Cai M."/>
            <person name="Xiao S."/>
        </authorList>
    </citation>
    <scope>NUCLEOTIDE SEQUENCE [LARGE SCALE GENOMIC DNA]</scope>
    <source>
        <strain evidence="17">JT15FE1705JMU</strain>
        <tissue evidence="17">Muscle</tissue>
    </source>
</reference>
<dbReference type="Gene3D" id="1.20.5.500">
    <property type="entry name" value="Single helix bin"/>
    <property type="match status" value="1"/>
</dbReference>
<feature type="compositionally biased region" description="Basic and acidic residues" evidence="15">
    <location>
        <begin position="28"/>
        <end position="39"/>
    </location>
</feature>
<evidence type="ECO:0000256" key="12">
    <source>
        <dbReference type="ARBA" id="ARBA00042964"/>
    </source>
</evidence>